<dbReference type="Proteomes" id="UP000733379">
    <property type="component" value="Unassembled WGS sequence"/>
</dbReference>
<dbReference type="EMBL" id="JAHKNI010000003">
    <property type="protein sequence ID" value="MBU3062277.1"/>
    <property type="molecule type" value="Genomic_DNA"/>
</dbReference>
<dbReference type="PANTHER" id="PTHR40260:SF2">
    <property type="entry name" value="BLR8190 PROTEIN"/>
    <property type="match status" value="1"/>
</dbReference>
<protein>
    <submittedName>
        <fullName evidence="2">EthD family reductase</fullName>
    </submittedName>
</protein>
<evidence type="ECO:0000313" key="3">
    <source>
        <dbReference type="Proteomes" id="UP000733379"/>
    </source>
</evidence>
<name>A0ABS6AW61_9NOCA</name>
<reference evidence="2 3" key="1">
    <citation type="submission" date="2021-06" db="EMBL/GenBank/DDBJ databases">
        <title>Actinomycetes sequencing.</title>
        <authorList>
            <person name="Shan Q."/>
        </authorList>
    </citation>
    <scope>NUCLEOTIDE SEQUENCE [LARGE SCALE GENOMIC DNA]</scope>
    <source>
        <strain evidence="2 3">NEAU-G5</strain>
    </source>
</reference>
<dbReference type="InterPro" id="IPR011008">
    <property type="entry name" value="Dimeric_a/b-barrel"/>
</dbReference>
<evidence type="ECO:0000259" key="1">
    <source>
        <dbReference type="Pfam" id="PF07110"/>
    </source>
</evidence>
<accession>A0ABS6AW61</accession>
<dbReference type="InterPro" id="IPR009799">
    <property type="entry name" value="EthD_dom"/>
</dbReference>
<dbReference type="NCBIfam" id="TIGR02118">
    <property type="entry name" value="EthD family reductase"/>
    <property type="match status" value="1"/>
</dbReference>
<dbReference type="Pfam" id="PF07110">
    <property type="entry name" value="EthD"/>
    <property type="match status" value="1"/>
</dbReference>
<keyword evidence="3" id="KW-1185">Reference proteome</keyword>
<comment type="caution">
    <text evidence="2">The sequence shown here is derived from an EMBL/GenBank/DDBJ whole genome shotgun (WGS) entry which is preliminary data.</text>
</comment>
<dbReference type="SUPFAM" id="SSF54909">
    <property type="entry name" value="Dimeric alpha+beta barrel"/>
    <property type="match status" value="1"/>
</dbReference>
<dbReference type="Gene3D" id="3.30.70.100">
    <property type="match status" value="1"/>
</dbReference>
<feature type="domain" description="EthD" evidence="1">
    <location>
        <begin position="14"/>
        <end position="89"/>
    </location>
</feature>
<dbReference type="RefSeq" id="WP_215917139.1">
    <property type="nucleotide sequence ID" value="NZ_JAHKNI010000003.1"/>
</dbReference>
<sequence length="103" mass="11373">MTYQISVCYGHPDDPAAFEEHYRSTHLPLLAKVPAVAAATYGRCRSLDGSATEFYAVAHIVFDTEEDLQRALASPEMRATGKDVRNFATGGATMYLQELETTR</sequence>
<proteinExistence type="predicted"/>
<dbReference type="PANTHER" id="PTHR40260">
    <property type="entry name" value="BLR8190 PROTEIN"/>
    <property type="match status" value="1"/>
</dbReference>
<organism evidence="2 3">
    <name type="scientific">Nocardia albiluteola</name>
    <dbReference type="NCBI Taxonomy" id="2842303"/>
    <lineage>
        <taxon>Bacteria</taxon>
        <taxon>Bacillati</taxon>
        <taxon>Actinomycetota</taxon>
        <taxon>Actinomycetes</taxon>
        <taxon>Mycobacteriales</taxon>
        <taxon>Nocardiaceae</taxon>
        <taxon>Nocardia</taxon>
    </lineage>
</organism>
<evidence type="ECO:0000313" key="2">
    <source>
        <dbReference type="EMBL" id="MBU3062277.1"/>
    </source>
</evidence>
<gene>
    <name evidence="2" type="ORF">KO481_12160</name>
</gene>